<evidence type="ECO:0000313" key="1">
    <source>
        <dbReference type="EMBL" id="JAD44777.1"/>
    </source>
</evidence>
<organism evidence="1">
    <name type="scientific">Arundo donax</name>
    <name type="common">Giant reed</name>
    <name type="synonym">Donax arundinaceus</name>
    <dbReference type="NCBI Taxonomy" id="35708"/>
    <lineage>
        <taxon>Eukaryota</taxon>
        <taxon>Viridiplantae</taxon>
        <taxon>Streptophyta</taxon>
        <taxon>Embryophyta</taxon>
        <taxon>Tracheophyta</taxon>
        <taxon>Spermatophyta</taxon>
        <taxon>Magnoliopsida</taxon>
        <taxon>Liliopsida</taxon>
        <taxon>Poales</taxon>
        <taxon>Poaceae</taxon>
        <taxon>PACMAD clade</taxon>
        <taxon>Arundinoideae</taxon>
        <taxon>Arundineae</taxon>
        <taxon>Arundo</taxon>
    </lineage>
</organism>
<proteinExistence type="predicted"/>
<accession>A0A0A9ACG1</accession>
<dbReference type="AlphaFoldDB" id="A0A0A9ACG1"/>
<dbReference type="EMBL" id="GBRH01253118">
    <property type="protein sequence ID" value="JAD44777.1"/>
    <property type="molecule type" value="Transcribed_RNA"/>
</dbReference>
<name>A0A0A9ACG1_ARUDO</name>
<sequence>MARAHVHHFVAARSCIPKVARGQSVFRFGNSELVLMNVLENTGLWRTRF</sequence>
<protein>
    <submittedName>
        <fullName evidence="1">Uncharacterized protein</fullName>
    </submittedName>
</protein>
<reference evidence="1" key="1">
    <citation type="submission" date="2014-09" db="EMBL/GenBank/DDBJ databases">
        <authorList>
            <person name="Magalhaes I.L.F."/>
            <person name="Oliveira U."/>
            <person name="Santos F.R."/>
            <person name="Vidigal T.H.D.A."/>
            <person name="Brescovit A.D."/>
            <person name="Santos A.J."/>
        </authorList>
    </citation>
    <scope>NUCLEOTIDE SEQUENCE</scope>
    <source>
        <tissue evidence="1">Shoot tissue taken approximately 20 cm above the soil surface</tissue>
    </source>
</reference>
<reference evidence="1" key="2">
    <citation type="journal article" date="2015" name="Data Brief">
        <title>Shoot transcriptome of the giant reed, Arundo donax.</title>
        <authorList>
            <person name="Barrero R.A."/>
            <person name="Guerrero F.D."/>
            <person name="Moolhuijzen P."/>
            <person name="Goolsby J.A."/>
            <person name="Tidwell J."/>
            <person name="Bellgard S.E."/>
            <person name="Bellgard M.I."/>
        </authorList>
    </citation>
    <scope>NUCLEOTIDE SEQUENCE</scope>
    <source>
        <tissue evidence="1">Shoot tissue taken approximately 20 cm above the soil surface</tissue>
    </source>
</reference>